<dbReference type="EMBL" id="JAHKPD010000008">
    <property type="protein sequence ID" value="MBU2949657.1"/>
    <property type="molecule type" value="Genomic_DNA"/>
</dbReference>
<accession>A0ACC5U5Q9</accession>
<comment type="caution">
    <text evidence="1">The sequence shown here is derived from an EMBL/GenBank/DDBJ whole genome shotgun (WGS) entry which is preliminary data.</text>
</comment>
<reference evidence="1" key="1">
    <citation type="submission" date="2021-05" db="EMBL/GenBank/DDBJ databases">
        <title>Draft genomes of bacteria isolated from model marine particles.</title>
        <authorList>
            <person name="Datta M.S."/>
            <person name="Schwartzman J.A."/>
            <person name="Enke T.N."/>
            <person name="Saavedra J."/>
            <person name="Cermak N."/>
            <person name="Cordero O.X."/>
        </authorList>
    </citation>
    <scope>NUCLEOTIDE SEQUENCE</scope>
    <source>
        <strain evidence="1">I2M19</strain>
    </source>
</reference>
<protein>
    <submittedName>
        <fullName evidence="1">Glycoside hydrolase family 31 protein</fullName>
    </submittedName>
</protein>
<dbReference type="Proteomes" id="UP001647509">
    <property type="component" value="Unassembled WGS sequence"/>
</dbReference>
<name>A0ACC5U5Q9_9FLAO</name>
<proteinExistence type="predicted"/>
<keyword evidence="1" id="KW-0378">Hydrolase</keyword>
<evidence type="ECO:0000313" key="2">
    <source>
        <dbReference type="Proteomes" id="UP001647509"/>
    </source>
</evidence>
<gene>
    <name evidence="1" type="ORF">KO493_02970</name>
</gene>
<organism evidence="1 2">
    <name type="scientific">Pseudotamlana agarivorans</name>
    <dbReference type="NCBI Taxonomy" id="481183"/>
    <lineage>
        <taxon>Bacteria</taxon>
        <taxon>Pseudomonadati</taxon>
        <taxon>Bacteroidota</taxon>
        <taxon>Flavobacteriia</taxon>
        <taxon>Flavobacteriales</taxon>
        <taxon>Flavobacteriaceae</taxon>
        <taxon>Pseudotamlana</taxon>
    </lineage>
</organism>
<keyword evidence="2" id="KW-1185">Reference proteome</keyword>
<evidence type="ECO:0000313" key="1">
    <source>
        <dbReference type="EMBL" id="MBU2949657.1"/>
    </source>
</evidence>
<sequence>MILNTELEYKGNLFPSKIVKYEKNLNVLSFTTANGVILEVTVRRDSILRFRFTTTGIFDNDFSYAITKYASRGYNHLEVTEDDHNYIITTSKLICNISKLDLRTSIYDAVDKSLICEDELGFHWEESYEFGGDVVKMSKTAQPGESYYGLGDKPVDNNLKGKRFENWVTDSYAYGRDTDPIYKTIPFYTALHNKKSYGIFFDNTFRSYFDFCNERRNITSFWAHGGEMNYYFIYGPDMGDVVVNYTDLTGKPHAMPALWALGYHQCKWSYYPESNVKEITAKFRELQIPCDAIYLDIDYMEGFRCFTWSEAYFPDPKRMVKELADDGFKTIVIIDPGIKIDMDYSVFREGLEKDYFCKRADGPYMKGKVWPGECYFPDFTNPEVREWWADLFKELVEDIGVRGVWNDMNEPAVMDVPGKTFPNDVRHNYDGNHCSHRKAHNVYGMQMARATYQGLKKFSYPNRPFVITRAAYSGTQRYTSSWTGDNVATWDHLNIANLQAQRMCMSGFSFIGSDIGGFAEQPNGELYARWIQLGIFHPFCRTHSSGDHGDQEPWAFGTTITDVVRKFIELRYQLLPYLYTAFWKYAEEGIPILKSLVLYDQKDPQTHYRNDEFVFGEQILACPITGPNLKGRRMYIPIGKWFNFWTDEVVSGGQEIWVDADLDSMPIFVKEGAIIPKYPIQQYVGEKTVEELTLDVYYKEGNEISEVYEDATDGYDYIKGRYSLRNFKFQGKKNEVIIQQHKSGKFITTYKTFRIHFHGLPFTIKEIEIDNVIIPFEELRFKGGTSLKLTKEFTELHIIGE</sequence>